<feature type="region of interest" description="Disordered" evidence="1">
    <location>
        <begin position="120"/>
        <end position="158"/>
    </location>
</feature>
<evidence type="ECO:0000313" key="3">
    <source>
        <dbReference type="Proteomes" id="UP000059188"/>
    </source>
</evidence>
<dbReference type="Proteomes" id="UP000059188">
    <property type="component" value="Unassembled WGS sequence"/>
</dbReference>
<dbReference type="AlphaFoldDB" id="A0A0B7F6L2"/>
<gene>
    <name evidence="2" type="ORF">RSOLAG1IB_11292</name>
</gene>
<feature type="region of interest" description="Disordered" evidence="1">
    <location>
        <begin position="27"/>
        <end position="62"/>
    </location>
</feature>
<protein>
    <submittedName>
        <fullName evidence="2">Uncharacterized protein</fullName>
    </submittedName>
</protein>
<dbReference type="EMBL" id="LN679217">
    <property type="protein sequence ID" value="CEL53160.1"/>
    <property type="molecule type" value="Genomic_DNA"/>
</dbReference>
<accession>A0A0B7F6L2</accession>
<feature type="compositionally biased region" description="Polar residues" evidence="1">
    <location>
        <begin position="36"/>
        <end position="55"/>
    </location>
</feature>
<feature type="compositionally biased region" description="Polar residues" evidence="1">
    <location>
        <begin position="126"/>
        <end position="139"/>
    </location>
</feature>
<organism evidence="2 3">
    <name type="scientific">Thanatephorus cucumeris (strain AG1-IB / isolate 7/3/14)</name>
    <name type="common">Lettuce bottom rot fungus</name>
    <name type="synonym">Rhizoctonia solani</name>
    <dbReference type="NCBI Taxonomy" id="1108050"/>
    <lineage>
        <taxon>Eukaryota</taxon>
        <taxon>Fungi</taxon>
        <taxon>Dikarya</taxon>
        <taxon>Basidiomycota</taxon>
        <taxon>Agaricomycotina</taxon>
        <taxon>Agaricomycetes</taxon>
        <taxon>Cantharellales</taxon>
        <taxon>Ceratobasidiaceae</taxon>
        <taxon>Rhizoctonia</taxon>
        <taxon>Rhizoctonia solani AG-1</taxon>
    </lineage>
</organism>
<evidence type="ECO:0000313" key="2">
    <source>
        <dbReference type="EMBL" id="CEL53160.1"/>
    </source>
</evidence>
<keyword evidence="3" id="KW-1185">Reference proteome</keyword>
<reference evidence="2 3" key="1">
    <citation type="submission" date="2014-11" db="EMBL/GenBank/DDBJ databases">
        <authorList>
            <person name="Wibberg Daniel"/>
        </authorList>
    </citation>
    <scope>NUCLEOTIDE SEQUENCE [LARGE SCALE GENOMIC DNA]</scope>
    <source>
        <strain evidence="2">Rhizoctonia solani AG1-IB 7/3/14</strain>
    </source>
</reference>
<sequence length="158" mass="17044">MSVRRSPAPYSCPTSCSCDSAGHFSRAPSPQLHAQMATQGQSTASTRQPQHQGLGTSFGEAFTHPRSTTLDDVCDLLNRLILSVSKLLVRVAKTKEATKDVRATVKNISQQVDNIAGKVNEPRTLDQGNPTTMVDQTPNPKARAQRKTASQTGTTCQH</sequence>
<proteinExistence type="predicted"/>
<dbReference type="PROSITE" id="PS51257">
    <property type="entry name" value="PROKAR_LIPOPROTEIN"/>
    <property type="match status" value="1"/>
</dbReference>
<feature type="compositionally biased region" description="Polar residues" evidence="1">
    <location>
        <begin position="147"/>
        <end position="158"/>
    </location>
</feature>
<name>A0A0B7F6L2_THACB</name>
<evidence type="ECO:0000256" key="1">
    <source>
        <dbReference type="SAM" id="MobiDB-lite"/>
    </source>
</evidence>